<name>A0AAU7JLL8_9HYPH</name>
<evidence type="ECO:0000313" key="3">
    <source>
        <dbReference type="EMBL" id="XBO41213.1"/>
    </source>
</evidence>
<organism evidence="3">
    <name type="scientific">Alsobacter sp. KACC 23698</name>
    <dbReference type="NCBI Taxonomy" id="3149229"/>
    <lineage>
        <taxon>Bacteria</taxon>
        <taxon>Pseudomonadati</taxon>
        <taxon>Pseudomonadota</taxon>
        <taxon>Alphaproteobacteria</taxon>
        <taxon>Hyphomicrobiales</taxon>
        <taxon>Alsobacteraceae</taxon>
        <taxon>Alsobacter</taxon>
    </lineage>
</organism>
<feature type="compositionally biased region" description="Low complexity" evidence="1">
    <location>
        <begin position="237"/>
        <end position="249"/>
    </location>
</feature>
<sequence length="256" mass="26942">MSFDRWSALRPRRLALLTAASLMVAAPALAQTKPAAPKPAAPASPAQPAAPQGQAAAPQGPTVVQVKPEPSQADWVKVCGKDPAAGKEICYTTRDFVSDQGQPVLAVAVYDVKGDANKIVRFLMPLGLLLQPGIRYAADNGGAQSGRYAICFPNGCFAEGPVKEDVINSFKKATNLNISVQNQFTREVTFQVPMAGFGKAYDGAPIDPAVLEQQQKQLQEQMQKQADDMRKKLEQSGGAAPAPGAAAPAPATPPKP</sequence>
<feature type="compositionally biased region" description="Basic and acidic residues" evidence="1">
    <location>
        <begin position="225"/>
        <end position="234"/>
    </location>
</feature>
<feature type="region of interest" description="Disordered" evidence="1">
    <location>
        <begin position="214"/>
        <end position="256"/>
    </location>
</feature>
<feature type="chain" id="PRO_5043403233" evidence="2">
    <location>
        <begin position="31"/>
        <end position="256"/>
    </location>
</feature>
<proteinExistence type="predicted"/>
<accession>A0AAU7JLL8</accession>
<dbReference type="AlphaFoldDB" id="A0AAU7JLL8"/>
<reference evidence="3" key="1">
    <citation type="submission" date="2024-05" db="EMBL/GenBank/DDBJ databases">
        <authorList>
            <person name="Kim S."/>
            <person name="Heo J."/>
            <person name="Choi H."/>
            <person name="Choi Y."/>
            <person name="Kwon S.-W."/>
            <person name="Kim Y."/>
        </authorList>
    </citation>
    <scope>NUCLEOTIDE SEQUENCE</scope>
    <source>
        <strain evidence="3">KACC 23698</strain>
    </source>
</reference>
<dbReference type="Gene3D" id="2.60.40.1880">
    <property type="entry name" value="Invasion associated locus B (IalB) protein"/>
    <property type="match status" value="1"/>
</dbReference>
<protein>
    <submittedName>
        <fullName evidence="3">Invasion associated locus B family protein</fullName>
    </submittedName>
</protein>
<keyword evidence="2" id="KW-0732">Signal</keyword>
<dbReference type="RefSeq" id="WP_406858062.1">
    <property type="nucleotide sequence ID" value="NZ_CP157484.1"/>
</dbReference>
<dbReference type="InterPro" id="IPR038696">
    <property type="entry name" value="IalB_sf"/>
</dbReference>
<dbReference type="InterPro" id="IPR010642">
    <property type="entry name" value="Invasion_prot_B"/>
</dbReference>
<gene>
    <name evidence="3" type="ORF">ABEG18_10785</name>
</gene>
<dbReference type="EMBL" id="CP157484">
    <property type="protein sequence ID" value="XBO41213.1"/>
    <property type="molecule type" value="Genomic_DNA"/>
</dbReference>
<evidence type="ECO:0000256" key="1">
    <source>
        <dbReference type="SAM" id="MobiDB-lite"/>
    </source>
</evidence>
<feature type="signal peptide" evidence="2">
    <location>
        <begin position="1"/>
        <end position="30"/>
    </location>
</feature>
<evidence type="ECO:0000256" key="2">
    <source>
        <dbReference type="SAM" id="SignalP"/>
    </source>
</evidence>
<dbReference type="Pfam" id="PF06776">
    <property type="entry name" value="IalB"/>
    <property type="match status" value="1"/>
</dbReference>
<feature type="compositionally biased region" description="Low complexity" evidence="1">
    <location>
        <begin position="214"/>
        <end position="224"/>
    </location>
</feature>
<feature type="region of interest" description="Disordered" evidence="1">
    <location>
        <begin position="34"/>
        <end position="66"/>
    </location>
</feature>
<feature type="compositionally biased region" description="Low complexity" evidence="1">
    <location>
        <begin position="43"/>
        <end position="62"/>
    </location>
</feature>